<organism evidence="2">
    <name type="scientific">hydrothermal vent metagenome</name>
    <dbReference type="NCBI Taxonomy" id="652676"/>
    <lineage>
        <taxon>unclassified sequences</taxon>
        <taxon>metagenomes</taxon>
        <taxon>ecological metagenomes</taxon>
    </lineage>
</organism>
<protein>
    <submittedName>
        <fullName evidence="2">Uncharacterized protein</fullName>
    </submittedName>
</protein>
<evidence type="ECO:0000256" key="1">
    <source>
        <dbReference type="SAM" id="MobiDB-lite"/>
    </source>
</evidence>
<accession>A0A3B0ZW35</accession>
<feature type="compositionally biased region" description="Basic and acidic residues" evidence="1">
    <location>
        <begin position="22"/>
        <end position="31"/>
    </location>
</feature>
<reference evidence="2" key="1">
    <citation type="submission" date="2018-06" db="EMBL/GenBank/DDBJ databases">
        <authorList>
            <person name="Zhirakovskaya E."/>
        </authorList>
    </citation>
    <scope>NUCLEOTIDE SEQUENCE</scope>
</reference>
<gene>
    <name evidence="2" type="ORF">MNBD_GAMMA21-1201</name>
</gene>
<feature type="compositionally biased region" description="Basic and acidic residues" evidence="1">
    <location>
        <begin position="38"/>
        <end position="55"/>
    </location>
</feature>
<dbReference type="EMBL" id="UOFR01000014">
    <property type="protein sequence ID" value="VAW92303.1"/>
    <property type="molecule type" value="Genomic_DNA"/>
</dbReference>
<feature type="region of interest" description="Disordered" evidence="1">
    <location>
        <begin position="1"/>
        <end position="55"/>
    </location>
</feature>
<dbReference type="AlphaFoldDB" id="A0A3B0ZW35"/>
<feature type="compositionally biased region" description="Polar residues" evidence="1">
    <location>
        <begin position="9"/>
        <end position="19"/>
    </location>
</feature>
<proteinExistence type="predicted"/>
<sequence length="55" mass="6105">MAEIGNIRPNPSVTSTSQIVDKPSDKKKDQRSGNSGEKNSDRTNDDDDKHIDEYA</sequence>
<evidence type="ECO:0000313" key="2">
    <source>
        <dbReference type="EMBL" id="VAW92303.1"/>
    </source>
</evidence>
<name>A0A3B0ZW35_9ZZZZ</name>